<protein>
    <recommendedName>
        <fullName evidence="6 7">Large ribosomal subunit protein uL18</fullName>
    </recommendedName>
</protein>
<dbReference type="PANTHER" id="PTHR12899">
    <property type="entry name" value="39S RIBOSOMAL PROTEIN L18, MITOCHONDRIAL"/>
    <property type="match status" value="1"/>
</dbReference>
<dbReference type="Gene3D" id="3.30.420.100">
    <property type="match status" value="1"/>
</dbReference>
<dbReference type="InterPro" id="IPR005484">
    <property type="entry name" value="Ribosomal_uL18_bac/plant/anim"/>
</dbReference>
<dbReference type="InterPro" id="IPR004389">
    <property type="entry name" value="Ribosomal_uL18_bac-type"/>
</dbReference>
<evidence type="ECO:0000256" key="1">
    <source>
        <dbReference type="ARBA" id="ARBA00007116"/>
    </source>
</evidence>
<dbReference type="CDD" id="cd00432">
    <property type="entry name" value="Ribosomal_L18_L5e"/>
    <property type="match status" value="1"/>
</dbReference>
<comment type="similarity">
    <text evidence="1 7">Belongs to the universal ribosomal protein uL18 family.</text>
</comment>
<reference evidence="9 10" key="1">
    <citation type="submission" date="2023-05" db="EMBL/GenBank/DDBJ databases">
        <title>Corynebacterium suedekumii sp. nov. and Corynebacterium breve sp. nov. isolated from raw cow's milk.</title>
        <authorList>
            <person name="Baer M.K."/>
            <person name="Mehl L."/>
            <person name="Hellmuth R."/>
            <person name="Marke G."/>
            <person name="Lipski A."/>
        </authorList>
    </citation>
    <scope>NUCLEOTIDE SEQUENCE [LARGE SCALE GENOMIC DNA]</scope>
    <source>
        <strain evidence="9 10">LM112</strain>
    </source>
</reference>
<proteinExistence type="inferred from homology"/>
<keyword evidence="4 7" id="KW-0689">Ribosomal protein</keyword>
<keyword evidence="10" id="KW-1185">Reference proteome</keyword>
<dbReference type="GO" id="GO:0005840">
    <property type="term" value="C:ribosome"/>
    <property type="evidence" value="ECO:0007669"/>
    <property type="project" value="UniProtKB-KW"/>
</dbReference>
<dbReference type="RefSeq" id="WP_284875907.1">
    <property type="nucleotide sequence ID" value="NZ_CP126970.1"/>
</dbReference>
<dbReference type="EMBL" id="CP126970">
    <property type="protein sequence ID" value="WIM71335.1"/>
    <property type="molecule type" value="Genomic_DNA"/>
</dbReference>
<evidence type="ECO:0000313" key="10">
    <source>
        <dbReference type="Proteomes" id="UP001238805"/>
    </source>
</evidence>
<gene>
    <name evidence="7 9" type="primary">rplR</name>
    <name evidence="9" type="ORF">QP029_06045</name>
</gene>
<sequence length="134" mass="14689">MSNTAENSKRTPVGKDISSRRRAARARRHFRIRKTLRGTPEAPRLVVHRTSRHLHVQVIDDAAGHTLVAASTMEPDVRTVEGDKKAKGAKVGELIAERAKAAGIEKVVFDRAGYKYHGRIAALADAAREGGLKF</sequence>
<keyword evidence="3 7" id="KW-0694">RNA-binding</keyword>
<keyword evidence="2 7" id="KW-0699">rRNA-binding</keyword>
<accession>A0ABY8VRE2</accession>
<evidence type="ECO:0000256" key="2">
    <source>
        <dbReference type="ARBA" id="ARBA00022730"/>
    </source>
</evidence>
<dbReference type="NCBIfam" id="TIGR00060">
    <property type="entry name" value="L18_bact"/>
    <property type="match status" value="1"/>
</dbReference>
<evidence type="ECO:0000256" key="7">
    <source>
        <dbReference type="HAMAP-Rule" id="MF_01337"/>
    </source>
</evidence>
<evidence type="ECO:0000256" key="5">
    <source>
        <dbReference type="ARBA" id="ARBA00023274"/>
    </source>
</evidence>
<comment type="subunit">
    <text evidence="7">Part of the 50S ribosomal subunit; part of the 5S rRNA/L5/L18/L25 subcomplex. Contacts the 5S and 23S rRNAs.</text>
</comment>
<dbReference type="SUPFAM" id="SSF53137">
    <property type="entry name" value="Translational machinery components"/>
    <property type="match status" value="1"/>
</dbReference>
<feature type="region of interest" description="Disordered" evidence="8">
    <location>
        <begin position="1"/>
        <end position="37"/>
    </location>
</feature>
<organism evidence="9 10">
    <name type="scientific">Corynebacterium suedekumii</name>
    <dbReference type="NCBI Taxonomy" id="3049801"/>
    <lineage>
        <taxon>Bacteria</taxon>
        <taxon>Bacillati</taxon>
        <taxon>Actinomycetota</taxon>
        <taxon>Actinomycetes</taxon>
        <taxon>Mycobacteriales</taxon>
        <taxon>Corynebacteriaceae</taxon>
        <taxon>Corynebacterium</taxon>
    </lineage>
</organism>
<comment type="function">
    <text evidence="7">This is one of the proteins that bind and probably mediate the attachment of the 5S RNA into the large ribosomal subunit, where it forms part of the central protuberance.</text>
</comment>
<dbReference type="InterPro" id="IPR057268">
    <property type="entry name" value="Ribosomal_L18"/>
</dbReference>
<dbReference type="Pfam" id="PF00861">
    <property type="entry name" value="Ribosomal_L18p"/>
    <property type="match status" value="1"/>
</dbReference>
<feature type="compositionally biased region" description="Basic residues" evidence="8">
    <location>
        <begin position="20"/>
        <end position="36"/>
    </location>
</feature>
<evidence type="ECO:0000256" key="8">
    <source>
        <dbReference type="SAM" id="MobiDB-lite"/>
    </source>
</evidence>
<evidence type="ECO:0000256" key="3">
    <source>
        <dbReference type="ARBA" id="ARBA00022884"/>
    </source>
</evidence>
<dbReference type="HAMAP" id="MF_01337_B">
    <property type="entry name" value="Ribosomal_uL18_B"/>
    <property type="match status" value="1"/>
</dbReference>
<dbReference type="Proteomes" id="UP001238805">
    <property type="component" value="Chromosome"/>
</dbReference>
<keyword evidence="5 7" id="KW-0687">Ribonucleoprotein</keyword>
<dbReference type="PANTHER" id="PTHR12899:SF3">
    <property type="entry name" value="LARGE RIBOSOMAL SUBUNIT PROTEIN UL18M"/>
    <property type="match status" value="1"/>
</dbReference>
<evidence type="ECO:0000313" key="9">
    <source>
        <dbReference type="EMBL" id="WIM71335.1"/>
    </source>
</evidence>
<evidence type="ECO:0000256" key="6">
    <source>
        <dbReference type="ARBA" id="ARBA00035197"/>
    </source>
</evidence>
<evidence type="ECO:0000256" key="4">
    <source>
        <dbReference type="ARBA" id="ARBA00022980"/>
    </source>
</evidence>
<name>A0ABY8VRE2_9CORY</name>